<evidence type="ECO:0000256" key="2">
    <source>
        <dbReference type="ARBA" id="ARBA00022448"/>
    </source>
</evidence>
<dbReference type="InterPro" id="IPR010917">
    <property type="entry name" value="TonB_rcpt_CS"/>
</dbReference>
<evidence type="ECO:0000256" key="11">
    <source>
        <dbReference type="ARBA" id="ARBA00023237"/>
    </source>
</evidence>
<accession>A0ABT8DXN8</accession>
<evidence type="ECO:0000259" key="16">
    <source>
        <dbReference type="Pfam" id="PF00593"/>
    </source>
</evidence>
<protein>
    <submittedName>
        <fullName evidence="18">TonB-dependent receptor</fullName>
    </submittedName>
</protein>
<name>A0ABT8DXN8_9BURK</name>
<comment type="subcellular location">
    <subcellularLocation>
        <location evidence="1 12">Cell outer membrane</location>
        <topology evidence="1 12">Multi-pass membrane protein</topology>
    </subcellularLocation>
</comment>
<dbReference type="Gene3D" id="2.40.170.20">
    <property type="entry name" value="TonB-dependent receptor, beta-barrel domain"/>
    <property type="match status" value="1"/>
</dbReference>
<dbReference type="InterPro" id="IPR012910">
    <property type="entry name" value="Plug_dom"/>
</dbReference>
<evidence type="ECO:0000256" key="6">
    <source>
        <dbReference type="ARBA" id="ARBA00022729"/>
    </source>
</evidence>
<feature type="domain" description="TonB-dependent receptor plug" evidence="17">
    <location>
        <begin position="82"/>
        <end position="195"/>
    </location>
</feature>
<dbReference type="PANTHER" id="PTHR32552:SF81">
    <property type="entry name" value="TONB-DEPENDENT OUTER MEMBRANE RECEPTOR"/>
    <property type="match status" value="1"/>
</dbReference>
<evidence type="ECO:0000256" key="15">
    <source>
        <dbReference type="SAM" id="SignalP"/>
    </source>
</evidence>
<reference evidence="18 19" key="1">
    <citation type="submission" date="2023-06" db="EMBL/GenBank/DDBJ databases">
        <title>Pelomonas sp. PFR6 16S ribosomal RNA gene Genome sequencing and assembly.</title>
        <authorList>
            <person name="Woo H."/>
        </authorList>
    </citation>
    <scope>NUCLEOTIDE SEQUENCE [LARGE SCALE GENOMIC DNA]</scope>
    <source>
        <strain evidence="18 19">PFR6</strain>
    </source>
</reference>
<evidence type="ECO:0000313" key="18">
    <source>
        <dbReference type="EMBL" id="MDN3922129.1"/>
    </source>
</evidence>
<keyword evidence="10 12" id="KW-0472">Membrane</keyword>
<evidence type="ECO:0000256" key="3">
    <source>
        <dbReference type="ARBA" id="ARBA00022452"/>
    </source>
</evidence>
<gene>
    <name evidence="18" type="ORF">QWJ38_17700</name>
</gene>
<keyword evidence="4" id="KW-0410">Iron transport</keyword>
<keyword evidence="7" id="KW-0408">Iron</keyword>
<dbReference type="Pfam" id="PF00593">
    <property type="entry name" value="TonB_dep_Rec_b-barrel"/>
    <property type="match status" value="1"/>
</dbReference>
<dbReference type="PROSITE" id="PS01156">
    <property type="entry name" value="TONB_DEPENDENT_REC_2"/>
    <property type="match status" value="1"/>
</dbReference>
<dbReference type="InterPro" id="IPR000531">
    <property type="entry name" value="Beta-barrel_TonB"/>
</dbReference>
<feature type="domain" description="TonB-dependent receptor-like beta-barrel" evidence="16">
    <location>
        <begin position="307"/>
        <end position="723"/>
    </location>
</feature>
<comment type="similarity">
    <text evidence="12 14">Belongs to the TonB-dependent receptor family.</text>
</comment>
<organism evidence="18 19">
    <name type="scientific">Roseateles violae</name>
    <dbReference type="NCBI Taxonomy" id="3058042"/>
    <lineage>
        <taxon>Bacteria</taxon>
        <taxon>Pseudomonadati</taxon>
        <taxon>Pseudomonadota</taxon>
        <taxon>Betaproteobacteria</taxon>
        <taxon>Burkholderiales</taxon>
        <taxon>Sphaerotilaceae</taxon>
        <taxon>Roseateles</taxon>
    </lineage>
</organism>
<keyword evidence="18" id="KW-0675">Receptor</keyword>
<evidence type="ECO:0000256" key="7">
    <source>
        <dbReference type="ARBA" id="ARBA00023004"/>
    </source>
</evidence>
<keyword evidence="5 12" id="KW-0812">Transmembrane</keyword>
<evidence type="ECO:0000256" key="9">
    <source>
        <dbReference type="ARBA" id="ARBA00023077"/>
    </source>
</evidence>
<dbReference type="RefSeq" id="WP_290360444.1">
    <property type="nucleotide sequence ID" value="NZ_JAUHHC010000005.1"/>
</dbReference>
<keyword evidence="2 12" id="KW-0813">Transport</keyword>
<dbReference type="InterPro" id="IPR039426">
    <property type="entry name" value="TonB-dep_rcpt-like"/>
</dbReference>
<evidence type="ECO:0000256" key="10">
    <source>
        <dbReference type="ARBA" id="ARBA00023136"/>
    </source>
</evidence>
<evidence type="ECO:0000256" key="12">
    <source>
        <dbReference type="PROSITE-ProRule" id="PRU01360"/>
    </source>
</evidence>
<feature type="short sequence motif" description="TonB C-terminal box" evidence="13">
    <location>
        <begin position="744"/>
        <end position="761"/>
    </location>
</feature>
<dbReference type="PROSITE" id="PS52016">
    <property type="entry name" value="TONB_DEPENDENT_REC_3"/>
    <property type="match status" value="1"/>
</dbReference>
<feature type="chain" id="PRO_5045094387" evidence="15">
    <location>
        <begin position="38"/>
        <end position="761"/>
    </location>
</feature>
<dbReference type="Pfam" id="PF07715">
    <property type="entry name" value="Plug"/>
    <property type="match status" value="1"/>
</dbReference>
<dbReference type="SUPFAM" id="SSF56935">
    <property type="entry name" value="Porins"/>
    <property type="match status" value="1"/>
</dbReference>
<keyword evidence="8" id="KW-0406">Ion transport</keyword>
<evidence type="ECO:0000256" key="4">
    <source>
        <dbReference type="ARBA" id="ARBA00022496"/>
    </source>
</evidence>
<dbReference type="InterPro" id="IPR036942">
    <property type="entry name" value="Beta-barrel_TonB_sf"/>
</dbReference>
<comment type="caution">
    <text evidence="18">The sequence shown here is derived from an EMBL/GenBank/DDBJ whole genome shotgun (WGS) entry which is preliminary data.</text>
</comment>
<evidence type="ECO:0000256" key="5">
    <source>
        <dbReference type="ARBA" id="ARBA00022692"/>
    </source>
</evidence>
<evidence type="ECO:0000256" key="13">
    <source>
        <dbReference type="PROSITE-ProRule" id="PRU10144"/>
    </source>
</evidence>
<dbReference type="Proteomes" id="UP001228044">
    <property type="component" value="Unassembled WGS sequence"/>
</dbReference>
<keyword evidence="9 14" id="KW-0798">TonB box</keyword>
<keyword evidence="6 15" id="KW-0732">Signal</keyword>
<dbReference type="PANTHER" id="PTHR32552">
    <property type="entry name" value="FERRICHROME IRON RECEPTOR-RELATED"/>
    <property type="match status" value="1"/>
</dbReference>
<evidence type="ECO:0000259" key="17">
    <source>
        <dbReference type="Pfam" id="PF07715"/>
    </source>
</evidence>
<keyword evidence="3 12" id="KW-1134">Transmembrane beta strand</keyword>
<evidence type="ECO:0000256" key="8">
    <source>
        <dbReference type="ARBA" id="ARBA00023065"/>
    </source>
</evidence>
<proteinExistence type="inferred from homology"/>
<sequence length="761" mass="80508">MSRSTRFVRRDVPSRRHKLASLLLPCIAALCASPAWAQASNQAASTDAARAENAGDKNSKTARDAEVLDAVTVTATRRREPLRDVPLRVEALSVEGLERSGAASLSDYIGNLPGVMFNSDGGPGRGQLNVRGVGVGSLGTTTVGTYIDEVASGSSTSFVGTVGVSALDMSLLDLNHIELLRGPQGTLYGAGAMGGLLKYVTNEPDSYGLSGKVGLGLRGSKNGALGHTEHAVLNVPLSEGAAAMRVALFNDHDGGYITAVGRAAGEHINDGDTRGGRVSLLLEPMSKMKVRLTATQQTIEREGTGLVQYGSTVGDPQYGQPLYGDLTRHLSVAEPYRIKNNIASADLEYDFGWARLNAILSDQRMKSRTVQDASDIIGVPGTNFVELDNMSGLDKRTQELRLTSARGTVEWLLGAYHNKESGSYDQTLWAQMAADGSNLTLVTAGTPSSFEENAVYGDLTYNPSAALSFTVGARVARNKQLFTALTNGVADFTTPAEDDSTTYLATARYSLDKNSSVYFRAASGYRPGGPNPPAIDQNGQLVPGAPTSFGPDTLWSYEAGYKADLLDKRLSLELALFDIHWSDLQLPMVYGATTVRGNAGKAVLKGIELAAHYRLDEHWSLDGQLASNEAKLTEDAPGLGPAGSRIPNVAKFSASLGARYAFALRGKPSYAGLNVTHVGQRNAGYDAAGSSVPNFSMPAYTLVDAQWGLDLGRWQIAAFVRNLGDKRAILSADTALTAFGGPLNATPATPRTIGATVSASF</sequence>
<evidence type="ECO:0000313" key="19">
    <source>
        <dbReference type="Proteomes" id="UP001228044"/>
    </source>
</evidence>
<dbReference type="EMBL" id="JAUHHC010000005">
    <property type="protein sequence ID" value="MDN3922129.1"/>
    <property type="molecule type" value="Genomic_DNA"/>
</dbReference>
<keyword evidence="19" id="KW-1185">Reference proteome</keyword>
<feature type="signal peptide" evidence="15">
    <location>
        <begin position="1"/>
        <end position="37"/>
    </location>
</feature>
<evidence type="ECO:0000256" key="1">
    <source>
        <dbReference type="ARBA" id="ARBA00004571"/>
    </source>
</evidence>
<evidence type="ECO:0000256" key="14">
    <source>
        <dbReference type="RuleBase" id="RU003357"/>
    </source>
</evidence>
<keyword evidence="11 12" id="KW-0998">Cell outer membrane</keyword>